<dbReference type="GO" id="GO:0008234">
    <property type="term" value="F:cysteine-type peptidase activity"/>
    <property type="evidence" value="ECO:0007669"/>
    <property type="project" value="UniProtKB-KW"/>
</dbReference>
<protein>
    <recommendedName>
        <fullName evidence="6">Ribosomal processing cysteine protease Prp</fullName>
    </recommendedName>
</protein>
<comment type="caution">
    <text evidence="7">The sequence shown here is derived from an EMBL/GenBank/DDBJ whole genome shotgun (WGS) entry which is preliminary data.</text>
</comment>
<evidence type="ECO:0000256" key="4">
    <source>
        <dbReference type="ARBA" id="ARBA00022807"/>
    </source>
</evidence>
<dbReference type="PANTHER" id="PTHR39178:SF1">
    <property type="entry name" value="RIBOSOMAL-PROCESSING CYSTEINE PROTEASE PRP"/>
    <property type="match status" value="1"/>
</dbReference>
<dbReference type="Proteomes" id="UP000028549">
    <property type="component" value="Unassembled WGS sequence"/>
</dbReference>
<dbReference type="PANTHER" id="PTHR39178">
    <property type="entry name" value="HYPOTHETICAL RIBOSOME-ASSOCIATED PROTEIN"/>
    <property type="match status" value="1"/>
</dbReference>
<evidence type="ECO:0000256" key="2">
    <source>
        <dbReference type="ARBA" id="ARBA00022670"/>
    </source>
</evidence>
<keyword evidence="2" id="KW-0645">Protease</keyword>
<keyword evidence="8" id="KW-1185">Reference proteome</keyword>
<dbReference type="InterPro" id="IPR007422">
    <property type="entry name" value="Peptidase_Prp"/>
</dbReference>
<dbReference type="Gene3D" id="3.30.70.1490">
    <property type="entry name" value="Cysteine protease Prp"/>
    <property type="match status" value="1"/>
</dbReference>
<evidence type="ECO:0000256" key="5">
    <source>
        <dbReference type="ARBA" id="ARBA00044503"/>
    </source>
</evidence>
<keyword evidence="4" id="KW-0788">Thiol protease</keyword>
<evidence type="ECO:0000256" key="1">
    <source>
        <dbReference type="ARBA" id="ARBA00022517"/>
    </source>
</evidence>
<dbReference type="GO" id="GO:0006508">
    <property type="term" value="P:proteolysis"/>
    <property type="evidence" value="ECO:0007669"/>
    <property type="project" value="UniProtKB-KW"/>
</dbReference>
<dbReference type="RefSeq" id="WP_029566778.1">
    <property type="nucleotide sequence ID" value="NZ_JBNIKL010000004.1"/>
</dbReference>
<gene>
    <name evidence="7" type="ORF">GS18_0212130</name>
</gene>
<dbReference type="STRING" id="246786.GS18_0212130"/>
<dbReference type="NCBIfam" id="NF011126">
    <property type="entry name" value="PRK14553.1-6"/>
    <property type="match status" value="1"/>
</dbReference>
<comment type="similarity">
    <text evidence="5">Belongs to the Prp family.</text>
</comment>
<dbReference type="CDD" id="cd16332">
    <property type="entry name" value="Prp-like"/>
    <property type="match status" value="1"/>
</dbReference>
<dbReference type="EMBL" id="JNVC02000005">
    <property type="protein sequence ID" value="KEZ51850.1"/>
    <property type="molecule type" value="Genomic_DNA"/>
</dbReference>
<dbReference type="OrthoDB" id="48998at2"/>
<sequence length="117" mass="12474">MIKAVINRSRSGLIESFTLSGHADFDVHGKDIVCAGASAVVFGAVNAVHKLTGITPIVEQGGDGGYLSFQLPQELEQEAAGKAQLLLEGMLVSLQSIELSYGHFIHIVINNNQQEVD</sequence>
<dbReference type="InterPro" id="IPR036764">
    <property type="entry name" value="Peptidase_Prp_sf"/>
</dbReference>
<accession>A0A084GWY8</accession>
<reference evidence="7 8" key="1">
    <citation type="journal article" date="2005" name="Int. J. Syst. Evol. Microbiol.">
        <title>Bacillus cibi sp. nov., isolated from jeotgal, a traditional Korean fermented seafood.</title>
        <authorList>
            <person name="Yoon J.H."/>
            <person name="Lee C.H."/>
            <person name="Oh T.K."/>
        </authorList>
    </citation>
    <scope>NUCLEOTIDE SEQUENCE [LARGE SCALE GENOMIC DNA]</scope>
    <source>
        <strain evidence="7 8">DSM 16189</strain>
    </source>
</reference>
<keyword evidence="3" id="KW-0378">Hydrolase</keyword>
<keyword evidence="1" id="KW-0690">Ribosome biogenesis</keyword>
<dbReference type="SUPFAM" id="SSF118010">
    <property type="entry name" value="TM1457-like"/>
    <property type="match status" value="1"/>
</dbReference>
<organism evidence="7 8">
    <name type="scientific">Metabacillus indicus</name>
    <name type="common">Bacillus indicus</name>
    <dbReference type="NCBI Taxonomy" id="246786"/>
    <lineage>
        <taxon>Bacteria</taxon>
        <taxon>Bacillati</taxon>
        <taxon>Bacillota</taxon>
        <taxon>Bacilli</taxon>
        <taxon>Bacillales</taxon>
        <taxon>Bacillaceae</taxon>
        <taxon>Metabacillus</taxon>
    </lineage>
</organism>
<dbReference type="AlphaFoldDB" id="A0A084GWY8"/>
<evidence type="ECO:0000313" key="8">
    <source>
        <dbReference type="Proteomes" id="UP000028549"/>
    </source>
</evidence>
<evidence type="ECO:0000256" key="6">
    <source>
        <dbReference type="ARBA" id="ARBA00044538"/>
    </source>
</evidence>
<proteinExistence type="inferred from homology"/>
<dbReference type="Pfam" id="PF04327">
    <property type="entry name" value="Peptidase_Prp"/>
    <property type="match status" value="1"/>
</dbReference>
<evidence type="ECO:0000256" key="3">
    <source>
        <dbReference type="ARBA" id="ARBA00022801"/>
    </source>
</evidence>
<evidence type="ECO:0000313" key="7">
    <source>
        <dbReference type="EMBL" id="KEZ51850.1"/>
    </source>
</evidence>
<dbReference type="GO" id="GO:0042254">
    <property type="term" value="P:ribosome biogenesis"/>
    <property type="evidence" value="ECO:0007669"/>
    <property type="project" value="UniProtKB-KW"/>
</dbReference>
<name>A0A084GWY8_METID</name>